<dbReference type="InterPro" id="IPR018724">
    <property type="entry name" value="2OG-Fe_dioxygenase"/>
</dbReference>
<reference evidence="1" key="2">
    <citation type="journal article" date="2014" name="ISME J.">
        <title>Microbial stratification in low pH oxic and suboxic macroscopic growths along an acid mine drainage.</title>
        <authorList>
            <person name="Mendez-Garcia C."/>
            <person name="Mesa V."/>
            <person name="Sprenger R.R."/>
            <person name="Richter M."/>
            <person name="Diez M.S."/>
            <person name="Solano J."/>
            <person name="Bargiela R."/>
            <person name="Golyshina O.V."/>
            <person name="Manteca A."/>
            <person name="Ramos J.L."/>
            <person name="Gallego J.R."/>
            <person name="Llorente I."/>
            <person name="Martins Dos Santos V.A."/>
            <person name="Jensen O.N."/>
            <person name="Pelaez A.I."/>
            <person name="Sanchez J."/>
            <person name="Ferrer M."/>
        </authorList>
    </citation>
    <scope>NUCLEOTIDE SEQUENCE</scope>
</reference>
<dbReference type="AlphaFoldDB" id="T0YC29"/>
<evidence type="ECO:0000313" key="1">
    <source>
        <dbReference type="EMBL" id="EQD32821.1"/>
    </source>
</evidence>
<dbReference type="Gene3D" id="2.60.120.620">
    <property type="entry name" value="q2cbj1_9rhob like domain"/>
    <property type="match status" value="1"/>
</dbReference>
<sequence length="102" mass="11000">MEIHVNRRLDVCTSVYLAGMGLVLVIERHDVDRGTTTLHARNGALLGEFTLPAPLDSALVDAARVYHGVTPIVPIDPSQPTWRDAPVVTFRAMPATPATTNA</sequence>
<comment type="caution">
    <text evidence="1">The sequence shown here is derived from an EMBL/GenBank/DDBJ whole genome shotgun (WGS) entry which is preliminary data.</text>
</comment>
<reference evidence="1" key="1">
    <citation type="submission" date="2013-08" db="EMBL/GenBank/DDBJ databases">
        <authorList>
            <person name="Mendez C."/>
            <person name="Richter M."/>
            <person name="Ferrer M."/>
            <person name="Sanchez J."/>
        </authorList>
    </citation>
    <scope>NUCLEOTIDE SEQUENCE</scope>
</reference>
<proteinExistence type="predicted"/>
<name>T0YC29_9ZZZZ</name>
<organism evidence="1">
    <name type="scientific">mine drainage metagenome</name>
    <dbReference type="NCBI Taxonomy" id="410659"/>
    <lineage>
        <taxon>unclassified sequences</taxon>
        <taxon>metagenomes</taxon>
        <taxon>ecological metagenomes</taxon>
    </lineage>
</organism>
<protein>
    <submittedName>
        <fullName evidence="1">Uncharacterized protein</fullName>
    </submittedName>
</protein>
<dbReference type="Pfam" id="PF10014">
    <property type="entry name" value="2OG-Fe_Oxy_2"/>
    <property type="match status" value="1"/>
</dbReference>
<accession>T0YC29</accession>
<gene>
    <name evidence="1" type="ORF">B1A_19242</name>
</gene>
<dbReference type="EMBL" id="AUZX01014197">
    <property type="protein sequence ID" value="EQD32821.1"/>
    <property type="molecule type" value="Genomic_DNA"/>
</dbReference>
<dbReference type="GO" id="GO:0051213">
    <property type="term" value="F:dioxygenase activity"/>
    <property type="evidence" value="ECO:0007669"/>
    <property type="project" value="InterPro"/>
</dbReference>